<evidence type="ECO:0000313" key="3">
    <source>
        <dbReference type="EMBL" id="KAJ5247228.1"/>
    </source>
</evidence>
<dbReference type="PANTHER" id="PTHR34861:SF10">
    <property type="entry name" value="CYCLASE"/>
    <property type="match status" value="1"/>
</dbReference>
<name>A0A9W9PK86_9EURO</name>
<evidence type="ECO:0008006" key="5">
    <source>
        <dbReference type="Google" id="ProtNLM"/>
    </source>
</evidence>
<reference evidence="3" key="1">
    <citation type="submission" date="2022-11" db="EMBL/GenBank/DDBJ databases">
        <authorList>
            <person name="Petersen C."/>
        </authorList>
    </citation>
    <scope>NUCLEOTIDE SEQUENCE</scope>
    <source>
        <strain evidence="3">IBT 19713</strain>
    </source>
</reference>
<evidence type="ECO:0000256" key="2">
    <source>
        <dbReference type="SAM" id="MobiDB-lite"/>
    </source>
</evidence>
<dbReference type="PROSITE" id="PS00018">
    <property type="entry name" value="EF_HAND_1"/>
    <property type="match status" value="1"/>
</dbReference>
<feature type="compositionally biased region" description="Polar residues" evidence="2">
    <location>
        <begin position="13"/>
        <end position="40"/>
    </location>
</feature>
<dbReference type="Proteomes" id="UP001150941">
    <property type="component" value="Unassembled WGS sequence"/>
</dbReference>
<dbReference type="InterPro" id="IPR037175">
    <property type="entry name" value="KFase_sf"/>
</dbReference>
<dbReference type="GeneID" id="83198811"/>
<keyword evidence="4" id="KW-1185">Reference proteome</keyword>
<dbReference type="EMBL" id="JAPQKS010000002">
    <property type="protein sequence ID" value="KAJ5247228.1"/>
    <property type="molecule type" value="Genomic_DNA"/>
</dbReference>
<evidence type="ECO:0000313" key="4">
    <source>
        <dbReference type="Proteomes" id="UP001150941"/>
    </source>
</evidence>
<gene>
    <name evidence="3" type="ORF">N7468_002211</name>
</gene>
<dbReference type="Gene3D" id="3.50.30.50">
    <property type="entry name" value="Putative cyclase"/>
    <property type="match status" value="1"/>
</dbReference>
<dbReference type="PANTHER" id="PTHR34861">
    <property type="match status" value="1"/>
</dbReference>
<organism evidence="3 4">
    <name type="scientific">Penicillium chermesinum</name>
    <dbReference type="NCBI Taxonomy" id="63820"/>
    <lineage>
        <taxon>Eukaryota</taxon>
        <taxon>Fungi</taxon>
        <taxon>Dikarya</taxon>
        <taxon>Ascomycota</taxon>
        <taxon>Pezizomycotina</taxon>
        <taxon>Eurotiomycetes</taxon>
        <taxon>Eurotiomycetidae</taxon>
        <taxon>Eurotiales</taxon>
        <taxon>Aspergillaceae</taxon>
        <taxon>Penicillium</taxon>
    </lineage>
</organism>
<dbReference type="OrthoDB" id="5396at2759"/>
<dbReference type="InterPro" id="IPR007325">
    <property type="entry name" value="KFase/CYL"/>
</dbReference>
<protein>
    <recommendedName>
        <fullName evidence="5">Cyclase</fullName>
    </recommendedName>
</protein>
<dbReference type="Pfam" id="PF04199">
    <property type="entry name" value="Cyclase"/>
    <property type="match status" value="1"/>
</dbReference>
<dbReference type="AlphaFoldDB" id="A0A9W9PK86"/>
<feature type="region of interest" description="Disordered" evidence="2">
    <location>
        <begin position="1"/>
        <end position="46"/>
    </location>
</feature>
<comment type="similarity">
    <text evidence="1">Belongs to the Cyclase 1 superfamily.</text>
</comment>
<dbReference type="InterPro" id="IPR018247">
    <property type="entry name" value="EF_Hand_1_Ca_BS"/>
</dbReference>
<comment type="caution">
    <text evidence="3">The sequence shown here is derived from an EMBL/GenBank/DDBJ whole genome shotgun (WGS) entry which is preliminary data.</text>
</comment>
<reference evidence="3" key="2">
    <citation type="journal article" date="2023" name="IMA Fungus">
        <title>Comparative genomic study of the Penicillium genus elucidates a diverse pangenome and 15 lateral gene transfer events.</title>
        <authorList>
            <person name="Petersen C."/>
            <person name="Sorensen T."/>
            <person name="Nielsen M.R."/>
            <person name="Sondergaard T.E."/>
            <person name="Sorensen J.L."/>
            <person name="Fitzpatrick D.A."/>
            <person name="Frisvad J.C."/>
            <person name="Nielsen K.L."/>
        </authorList>
    </citation>
    <scope>NUCLEOTIDE SEQUENCE</scope>
    <source>
        <strain evidence="3">IBT 19713</strain>
    </source>
</reference>
<dbReference type="SUPFAM" id="SSF102198">
    <property type="entry name" value="Putative cyclase"/>
    <property type="match status" value="1"/>
</dbReference>
<evidence type="ECO:0000256" key="1">
    <source>
        <dbReference type="ARBA" id="ARBA00007865"/>
    </source>
</evidence>
<proteinExistence type="inferred from homology"/>
<sequence length="364" mass="40423">MSATARIPAISRHLSQNANEDSSGAQAPNQLPWNPSSSSFPALKDLPPLPNAPAGAAWVWGEDDQLGRLNLLTPARVKASVAEIKTGEIIPLNLPLNMPEKPAFERETFQHNIKTLWEDVAFDDTYSLNTQSGTQWDGFRHVGHFETKTFYNRATAKDFIGADANTHRCSIHHWANHGIAGRGILLDYWHYAKTHNKLYDPNTSHAISFAELKACAAFQGLDLRPESQGGHIRVGDMLFIRSGFVERYYELSSAERYAAATRSHDNLCFAGVAREPQLREWLHDSYFAAVVGDSPTFEAWPVPENDHLHQSLLALWGCPIGEMWNLEVLARKCRERGSWTFFLTSAPANVPGGVGSHANATVIL</sequence>
<dbReference type="RefSeq" id="XP_058334649.1">
    <property type="nucleotide sequence ID" value="XM_058471508.1"/>
</dbReference>
<accession>A0A9W9PK86</accession>
<dbReference type="GO" id="GO:0019441">
    <property type="term" value="P:L-tryptophan catabolic process to kynurenine"/>
    <property type="evidence" value="ECO:0007669"/>
    <property type="project" value="InterPro"/>
</dbReference>
<dbReference type="GO" id="GO:0004061">
    <property type="term" value="F:arylformamidase activity"/>
    <property type="evidence" value="ECO:0007669"/>
    <property type="project" value="InterPro"/>
</dbReference>